<comment type="caution">
    <text evidence="2">The sequence shown here is derived from an EMBL/GenBank/DDBJ whole genome shotgun (WGS) entry which is preliminary data.</text>
</comment>
<dbReference type="EMBL" id="RHLK01000003">
    <property type="protein sequence ID" value="MVO99724.1"/>
    <property type="molecule type" value="Genomic_DNA"/>
</dbReference>
<proteinExistence type="predicted"/>
<evidence type="ECO:0008006" key="4">
    <source>
        <dbReference type="Google" id="ProtNLM"/>
    </source>
</evidence>
<reference evidence="2 3" key="1">
    <citation type="journal article" date="2019" name="Microorganisms">
        <title>Paenibacillus lutrae sp. nov., A Chitinolytic Species Isolated from A River Otter in Castril Natural Park, Granada, Spain.</title>
        <authorList>
            <person name="Rodriguez M."/>
            <person name="Reina J.C."/>
            <person name="Bejar V."/>
            <person name="Llamas I."/>
        </authorList>
    </citation>
    <scope>NUCLEOTIDE SEQUENCE [LARGE SCALE GENOMIC DNA]</scope>
    <source>
        <strain evidence="2 3">N10</strain>
    </source>
</reference>
<feature type="chain" id="PRO_5039232546" description="Lipoprotein" evidence="1">
    <location>
        <begin position="20"/>
        <end position="102"/>
    </location>
</feature>
<protein>
    <recommendedName>
        <fullName evidence="4">Lipoprotein</fullName>
    </recommendedName>
</protein>
<evidence type="ECO:0000256" key="1">
    <source>
        <dbReference type="SAM" id="SignalP"/>
    </source>
</evidence>
<organism evidence="2 3">
    <name type="scientific">Paenibacillus lutrae</name>
    <dbReference type="NCBI Taxonomy" id="2078573"/>
    <lineage>
        <taxon>Bacteria</taxon>
        <taxon>Bacillati</taxon>
        <taxon>Bacillota</taxon>
        <taxon>Bacilli</taxon>
        <taxon>Bacillales</taxon>
        <taxon>Paenibacillaceae</taxon>
        <taxon>Paenibacillus</taxon>
    </lineage>
</organism>
<evidence type="ECO:0000313" key="3">
    <source>
        <dbReference type="Proteomes" id="UP000490800"/>
    </source>
</evidence>
<evidence type="ECO:0000313" key="2">
    <source>
        <dbReference type="EMBL" id="MVO99724.1"/>
    </source>
</evidence>
<dbReference type="AlphaFoldDB" id="A0A7X3JZ67"/>
<keyword evidence="1" id="KW-0732">Signal</keyword>
<feature type="signal peptide" evidence="1">
    <location>
        <begin position="1"/>
        <end position="19"/>
    </location>
</feature>
<name>A0A7X3JZ67_9BACL</name>
<sequence>MTKKFISVLILILSLFGCGQTKEPEQLTIVYKDHQYYLDDVFKGGGLIGRKLGILQKSAIIHAKCDTGCMPPLVKGGEELYEIKDSRDIAVMRAGKYYRFIY</sequence>
<gene>
    <name evidence="2" type="ORF">EDM21_09300</name>
</gene>
<dbReference type="PROSITE" id="PS51257">
    <property type="entry name" value="PROKAR_LIPOPROTEIN"/>
    <property type="match status" value="1"/>
</dbReference>
<dbReference type="Proteomes" id="UP000490800">
    <property type="component" value="Unassembled WGS sequence"/>
</dbReference>
<keyword evidence="3" id="KW-1185">Reference proteome</keyword>
<accession>A0A7X3JZ67</accession>
<dbReference type="RefSeq" id="WP_157334839.1">
    <property type="nucleotide sequence ID" value="NZ_RHLK01000003.1"/>
</dbReference>